<dbReference type="Gene3D" id="1.10.10.2220">
    <property type="match status" value="1"/>
</dbReference>
<evidence type="ECO:0000259" key="2">
    <source>
        <dbReference type="Pfam" id="PF14490"/>
    </source>
</evidence>
<accession>A0A543NJ21</accession>
<comment type="caution">
    <text evidence="3">The sequence shown here is derived from an EMBL/GenBank/DDBJ whole genome shotgun (WGS) entry which is preliminary data.</text>
</comment>
<dbReference type="EMBL" id="VFQC01000001">
    <property type="protein sequence ID" value="TQN31838.1"/>
    <property type="molecule type" value="Genomic_DNA"/>
</dbReference>
<feature type="domain" description="ATP-dependent RecD2 DNA helicase-like helix-hairpin-helix" evidence="2">
    <location>
        <begin position="51"/>
        <end position="137"/>
    </location>
</feature>
<dbReference type="Proteomes" id="UP000317422">
    <property type="component" value="Unassembled WGS sequence"/>
</dbReference>
<evidence type="ECO:0000313" key="4">
    <source>
        <dbReference type="Proteomes" id="UP000317422"/>
    </source>
</evidence>
<feature type="compositionally biased region" description="Low complexity" evidence="1">
    <location>
        <begin position="28"/>
        <end position="49"/>
    </location>
</feature>
<protein>
    <submittedName>
        <fullName evidence="3">Exodeoxyribonuclease V alpha subunit</fullName>
    </submittedName>
</protein>
<evidence type="ECO:0000313" key="3">
    <source>
        <dbReference type="EMBL" id="TQN31838.1"/>
    </source>
</evidence>
<gene>
    <name evidence="3" type="ORF">FHX37_1759</name>
</gene>
<proteinExistence type="predicted"/>
<dbReference type="Pfam" id="PF13604">
    <property type="entry name" value="AAA_30"/>
    <property type="match status" value="1"/>
</dbReference>
<reference evidence="3 4" key="1">
    <citation type="submission" date="2019-06" db="EMBL/GenBank/DDBJ databases">
        <title>Sequencing the genomes of 1000 actinobacteria strains.</title>
        <authorList>
            <person name="Klenk H.-P."/>
        </authorList>
    </citation>
    <scope>NUCLEOTIDE SEQUENCE [LARGE SCALE GENOMIC DNA]</scope>
    <source>
        <strain evidence="3 4">DSM 45015</strain>
    </source>
</reference>
<evidence type="ECO:0000256" key="1">
    <source>
        <dbReference type="SAM" id="MobiDB-lite"/>
    </source>
</evidence>
<feature type="region of interest" description="Disordered" evidence="1">
    <location>
        <begin position="1"/>
        <end position="67"/>
    </location>
</feature>
<dbReference type="Gene3D" id="2.30.30.940">
    <property type="match status" value="1"/>
</dbReference>
<dbReference type="Gene3D" id="3.40.50.300">
    <property type="entry name" value="P-loop containing nucleotide triphosphate hydrolases"/>
    <property type="match status" value="2"/>
</dbReference>
<dbReference type="InterPro" id="IPR027417">
    <property type="entry name" value="P-loop_NTPase"/>
</dbReference>
<dbReference type="Pfam" id="PF14490">
    <property type="entry name" value="HHH_RecD2"/>
    <property type="match status" value="1"/>
</dbReference>
<dbReference type="InterPro" id="IPR029493">
    <property type="entry name" value="RecD2-like_HHH"/>
</dbReference>
<sequence length="625" mass="64097">MSREEEGVPSGTSAGDVRREAMSELPLSTEGSTVPSSPSPEEGGSAPPAQQLRQVLASMGAPETLAEPVTEALGPQAAALLTEDPWQLLTLGSVTVEQADYCAHRLLGPSPSPDDPRRLRAIVRCALSRAAREGHTVLEEHHLSTTVRDLGGASPRQALEEALQQQDVVPIEVVEDTDEEGEEEPPDPTRYYALADLGQAEQELGTGVARLAYTSEPIMDSATAAETAAATAERFGMELAGETTAAVVTAALRGVCVLAHGAGASRGVSHALACCADVAAESGTGIAVAAPTAQSAQALNAQLDSEGVSGVRAVPLPQLLECSSPGVFERGPEHPLEAGLVVVTSAMALDTRHAAALVRACGDGTHLVLLADPDQAPSAGPGQVVRDLLASGTVASATVPSDPAPDPITAMAELVAAGEWGEVPAPHREVAVVPASSGEEAAHRVLQLLTDSIPRALGIPAEETQIVTATRGGEAGADALNAACKSRFNPGAGRVDGLDSGDRVRFTTDGPGHAAGDVGYVRALDDDGATVDLANGTVATGVDRGKLRLGWAVTVAAAHGGHWPAAIAVFDPRASGSRPQVYTAATRALRHLSVVHASGPELTRAVRDNVTLSRHTCLMWILRGA</sequence>
<dbReference type="AlphaFoldDB" id="A0A543NJ21"/>
<dbReference type="SUPFAM" id="SSF52540">
    <property type="entry name" value="P-loop containing nucleoside triphosphate hydrolases"/>
    <property type="match status" value="1"/>
</dbReference>
<organism evidence="3 4">
    <name type="scientific">Haloactinospora alba</name>
    <dbReference type="NCBI Taxonomy" id="405555"/>
    <lineage>
        <taxon>Bacteria</taxon>
        <taxon>Bacillati</taxon>
        <taxon>Actinomycetota</taxon>
        <taxon>Actinomycetes</taxon>
        <taxon>Streptosporangiales</taxon>
        <taxon>Nocardiopsidaceae</taxon>
        <taxon>Haloactinospora</taxon>
    </lineage>
</organism>
<name>A0A543NJ21_9ACTN</name>
<keyword evidence="4" id="KW-1185">Reference proteome</keyword>